<name>D3PF51_DEFDS</name>
<dbReference type="Gene3D" id="3.10.310.30">
    <property type="match status" value="1"/>
</dbReference>
<keyword evidence="9" id="KW-0614">Plasmid</keyword>
<protein>
    <recommendedName>
        <fullName evidence="2">Single-stranded-DNA-specific exonuclease RecJ</fullName>
    </recommendedName>
</protein>
<dbReference type="PANTHER" id="PTHR30255">
    <property type="entry name" value="SINGLE-STRANDED-DNA-SPECIFIC EXONUCLEASE RECJ"/>
    <property type="match status" value="1"/>
</dbReference>
<comment type="similarity">
    <text evidence="1">Belongs to the RecJ family.</text>
</comment>
<organism evidence="9 10">
    <name type="scientific">Deferribacter desulfuricans (strain DSM 14783 / JCM 11476 / NBRC 101012 / SSM1)</name>
    <dbReference type="NCBI Taxonomy" id="639282"/>
    <lineage>
        <taxon>Bacteria</taxon>
        <taxon>Pseudomonadati</taxon>
        <taxon>Deferribacterota</taxon>
        <taxon>Deferribacteres</taxon>
        <taxon>Deferribacterales</taxon>
        <taxon>Deferribacteraceae</taxon>
        <taxon>Deferribacter</taxon>
    </lineage>
</organism>
<dbReference type="Pfam" id="PF02272">
    <property type="entry name" value="DHHA1"/>
    <property type="match status" value="1"/>
</dbReference>
<dbReference type="InterPro" id="IPR051673">
    <property type="entry name" value="SSDNA_exonuclease_RecJ"/>
</dbReference>
<sequence>MDLLKNDINFTLILNKLRQNDISKLNALSKKLNINFLNLLILLLRDYTTVDTIQNSFNDNFYKIIQDLNQISDIQDSANIIIQAIKQNKTILLWGDYDVDGTMGTTILYKYLQAVKRLNLNSKFKVFYHIPDRFAEGYGLNQNMLDKLYNIYKYDVLVTIDSGITNLNEIKHIKQNYNVDTIVIDHHTISDSEIFKYAKVINHRREDDIFFNRYQTPFCGAGLAYLFSLYLNEQLKLLSLNEMDKYSVYAAIATIADVVPLVNYNRVLVRQGFKLLNDNTFLQKEIPQLYYMKDILNIKQINSDEIAFKIAPVLNAVGRLSKANQIVDLFVTNNQRDINSKINYFVTLNNERKSKEKEILELIYGVIDLEKIAKEKRIIAVGNNWHKGVIGIVAGKLANNFNVPTIILSKDNDGTCTASCRSIEGFDLYEAIKRCSFHLEKFGGHEQAAGLTIKYENLKEFVADFTNITSKIPVEISTKKTYETDVLLSPDYFLDVKNILSLHEIEPFGNGFTKPSFGAKGKVVDIQSIGKSNNHYTVRFENFKIKANLFNYYDDINKILNKEIAFTYYPQLDTFKYAYDLRNNGTATLEGYIIIDQIFEKPNYVIQDLNISDKLNNLMEEIQNLDMLIVFK</sequence>
<feature type="domain" description="DDH" evidence="6">
    <location>
        <begin position="91"/>
        <end position="229"/>
    </location>
</feature>
<geneLocation type="plasmid" evidence="9 10">
    <name>megaplasmid pDF308</name>
</geneLocation>
<dbReference type="GO" id="GO:0004527">
    <property type="term" value="F:exonuclease activity"/>
    <property type="evidence" value="ECO:0007669"/>
    <property type="project" value="UniProtKB-KW"/>
</dbReference>
<keyword evidence="3" id="KW-0540">Nuclease</keyword>
<evidence type="ECO:0000313" key="10">
    <source>
        <dbReference type="Proteomes" id="UP000001520"/>
    </source>
</evidence>
<dbReference type="RefSeq" id="WP_013009055.1">
    <property type="nucleotide sequence ID" value="NC_013940.1"/>
</dbReference>
<dbReference type="Pfam" id="PF17768">
    <property type="entry name" value="RecJ_OB"/>
    <property type="match status" value="1"/>
</dbReference>
<feature type="domain" description="RecJ OB" evidence="8">
    <location>
        <begin position="485"/>
        <end position="576"/>
    </location>
</feature>
<keyword evidence="5 9" id="KW-0269">Exonuclease</keyword>
<dbReference type="InterPro" id="IPR038763">
    <property type="entry name" value="DHH_sf"/>
</dbReference>
<dbReference type="KEGG" id="ddf:DEFDS_P223"/>
<evidence type="ECO:0000313" key="9">
    <source>
        <dbReference type="EMBL" id="BAI81843.1"/>
    </source>
</evidence>
<evidence type="ECO:0000256" key="5">
    <source>
        <dbReference type="ARBA" id="ARBA00022839"/>
    </source>
</evidence>
<dbReference type="HOGENOM" id="CLU_009736_5_2_0"/>
<dbReference type="SUPFAM" id="SSF64182">
    <property type="entry name" value="DHH phosphoesterases"/>
    <property type="match status" value="1"/>
</dbReference>
<dbReference type="InterPro" id="IPR041122">
    <property type="entry name" value="RecJ_OB"/>
</dbReference>
<evidence type="ECO:0000256" key="3">
    <source>
        <dbReference type="ARBA" id="ARBA00022722"/>
    </source>
</evidence>
<keyword evidence="10" id="KW-1185">Reference proteome</keyword>
<dbReference type="EMBL" id="AP011530">
    <property type="protein sequence ID" value="BAI81843.1"/>
    <property type="molecule type" value="Genomic_DNA"/>
</dbReference>
<reference evidence="9 10" key="1">
    <citation type="journal article" date="2010" name="DNA Res.">
        <title>Bacterial lifestyle in a deep-sea hydrothermal vent chimney revealed by the genome sequence of the thermophilic bacterium Deferribacter desulfuricans SSM1.</title>
        <authorList>
            <person name="Takaki Y."/>
            <person name="Shimamura S."/>
            <person name="Nakagawa S."/>
            <person name="Fukuhara Y."/>
            <person name="Horikawa H."/>
            <person name="Ankai A."/>
            <person name="Harada T."/>
            <person name="Hosoyama A."/>
            <person name="Oguchi A."/>
            <person name="Fukui S."/>
            <person name="Fujita N."/>
            <person name="Takami H."/>
            <person name="Takai K."/>
        </authorList>
    </citation>
    <scope>NUCLEOTIDE SEQUENCE [LARGE SCALE GENOMIC DNA]</scope>
    <source>
        <strain evidence="10">DSM 14783 / JCM 11476 / NBRC 101012 / SSM1</strain>
        <plasmid evidence="10">Plasmid megaplasmid pDF308</plasmid>
    </source>
</reference>
<keyword evidence="4" id="KW-0378">Hydrolase</keyword>
<gene>
    <name evidence="9" type="ordered locus">DEFDS_P223</name>
</gene>
<evidence type="ECO:0000256" key="2">
    <source>
        <dbReference type="ARBA" id="ARBA00019841"/>
    </source>
</evidence>
<dbReference type="Pfam" id="PF01368">
    <property type="entry name" value="DHH"/>
    <property type="match status" value="1"/>
</dbReference>
<evidence type="ECO:0000256" key="4">
    <source>
        <dbReference type="ARBA" id="ARBA00022801"/>
    </source>
</evidence>
<evidence type="ECO:0000256" key="1">
    <source>
        <dbReference type="ARBA" id="ARBA00005915"/>
    </source>
</evidence>
<dbReference type="GO" id="GO:0003676">
    <property type="term" value="F:nucleic acid binding"/>
    <property type="evidence" value="ECO:0007669"/>
    <property type="project" value="InterPro"/>
</dbReference>
<dbReference type="AlphaFoldDB" id="D3PF51"/>
<accession>D3PF51</accession>
<dbReference type="Gene3D" id="3.90.1640.30">
    <property type="match status" value="1"/>
</dbReference>
<evidence type="ECO:0000259" key="6">
    <source>
        <dbReference type="Pfam" id="PF01368"/>
    </source>
</evidence>
<dbReference type="eggNOG" id="COG0608">
    <property type="taxonomic scope" value="Bacteria"/>
</dbReference>
<evidence type="ECO:0000259" key="7">
    <source>
        <dbReference type="Pfam" id="PF02272"/>
    </source>
</evidence>
<feature type="domain" description="DHHA1" evidence="7">
    <location>
        <begin position="378"/>
        <end position="468"/>
    </location>
</feature>
<dbReference type="PANTHER" id="PTHR30255:SF2">
    <property type="entry name" value="SINGLE-STRANDED-DNA-SPECIFIC EXONUCLEASE RECJ"/>
    <property type="match status" value="1"/>
</dbReference>
<dbReference type="InterPro" id="IPR001667">
    <property type="entry name" value="DDH_dom"/>
</dbReference>
<dbReference type="InterPro" id="IPR003156">
    <property type="entry name" value="DHHA1_dom"/>
</dbReference>
<proteinExistence type="inferred from homology"/>
<evidence type="ECO:0000259" key="8">
    <source>
        <dbReference type="Pfam" id="PF17768"/>
    </source>
</evidence>
<dbReference type="Proteomes" id="UP000001520">
    <property type="component" value="Plasmid megaplasmid pDF308"/>
</dbReference>